<dbReference type="Pfam" id="PF02130">
    <property type="entry name" value="YbeY"/>
    <property type="match status" value="1"/>
</dbReference>
<dbReference type="GO" id="GO:0004222">
    <property type="term" value="F:metalloendopeptidase activity"/>
    <property type="evidence" value="ECO:0007669"/>
    <property type="project" value="InterPro"/>
</dbReference>
<gene>
    <name evidence="7 9" type="primary">ybeY</name>
    <name evidence="9" type="ORF">Pr1d_15670</name>
</gene>
<reference evidence="9 10" key="1">
    <citation type="submission" date="2019-08" db="EMBL/GenBank/DDBJ databases">
        <title>Deep-cultivation of Planctomycetes and their phenomic and genomic characterization uncovers novel biology.</title>
        <authorList>
            <person name="Wiegand S."/>
            <person name="Jogler M."/>
            <person name="Boedeker C."/>
            <person name="Pinto D."/>
            <person name="Vollmers J."/>
            <person name="Rivas-Marin E."/>
            <person name="Kohn T."/>
            <person name="Peeters S.H."/>
            <person name="Heuer A."/>
            <person name="Rast P."/>
            <person name="Oberbeckmann S."/>
            <person name="Bunk B."/>
            <person name="Jeske O."/>
            <person name="Meyerdierks A."/>
            <person name="Storesund J.E."/>
            <person name="Kallscheuer N."/>
            <person name="Luecker S."/>
            <person name="Lage O.M."/>
            <person name="Pohl T."/>
            <person name="Merkel B.J."/>
            <person name="Hornburger P."/>
            <person name="Mueller R.-W."/>
            <person name="Bruemmer F."/>
            <person name="Labrenz M."/>
            <person name="Spormann A.M."/>
            <person name="Op den Camp H."/>
            <person name="Overmann J."/>
            <person name="Amann R."/>
            <person name="Jetten M.S.M."/>
            <person name="Mascher T."/>
            <person name="Medema M.H."/>
            <person name="Devos D.P."/>
            <person name="Kaster A.-K."/>
            <person name="Ovreas L."/>
            <person name="Rohde M."/>
            <person name="Galperin M.Y."/>
            <person name="Jogler C."/>
        </authorList>
    </citation>
    <scope>NUCLEOTIDE SEQUENCE [LARGE SCALE GENOMIC DNA]</scope>
    <source>
        <strain evidence="9 10">Pr1d</strain>
    </source>
</reference>
<dbReference type="PANTHER" id="PTHR46986:SF1">
    <property type="entry name" value="ENDORIBONUCLEASE YBEY, CHLOROPLASTIC"/>
    <property type="match status" value="1"/>
</dbReference>
<dbReference type="HAMAP" id="MF_00009">
    <property type="entry name" value="Endoribonucl_YbeY"/>
    <property type="match status" value="1"/>
</dbReference>
<dbReference type="PANTHER" id="PTHR46986">
    <property type="entry name" value="ENDORIBONUCLEASE YBEY, CHLOROPLASTIC"/>
    <property type="match status" value="1"/>
</dbReference>
<feature type="region of interest" description="Disordered" evidence="8">
    <location>
        <begin position="1"/>
        <end position="25"/>
    </location>
</feature>
<comment type="function">
    <text evidence="7">Single strand-specific metallo-endoribonuclease involved in late-stage 70S ribosome quality control and in maturation of the 3' terminus of the 16S rRNA.</text>
</comment>
<keyword evidence="7" id="KW-0690">Ribosome biogenesis</keyword>
<dbReference type="GO" id="GO:0006364">
    <property type="term" value="P:rRNA processing"/>
    <property type="evidence" value="ECO:0007669"/>
    <property type="project" value="UniProtKB-UniRule"/>
</dbReference>
<evidence type="ECO:0000256" key="5">
    <source>
        <dbReference type="ARBA" id="ARBA00022801"/>
    </source>
</evidence>
<dbReference type="Gene3D" id="3.40.390.30">
    <property type="entry name" value="Metalloproteases ('zincins'), catalytic domain"/>
    <property type="match status" value="1"/>
</dbReference>
<keyword evidence="5 7" id="KW-0378">Hydrolase</keyword>
<sequence>MNETGTEANILEPEEVAEGESEPAEPSFRVVVANEQSSLAIDEARLVTAVEAVLADSSYPTASISIAVVDDPTIHALNVEFLNHDYSTDVLSFVLEDSRGCLEGELIVSTDTAIREAAEAGWSSQDELLLYAVHGALHLVGYCDKQSNTQAEMLSAELKYLRRLGIALPRDASRWEHAAEDVAGQSEELLP</sequence>
<dbReference type="PROSITE" id="PS01306">
    <property type="entry name" value="UPF0054"/>
    <property type="match status" value="1"/>
</dbReference>
<comment type="subcellular location">
    <subcellularLocation>
        <location evidence="7">Cytoplasm</location>
    </subcellularLocation>
</comment>
<feature type="compositionally biased region" description="Acidic residues" evidence="8">
    <location>
        <begin position="12"/>
        <end position="23"/>
    </location>
</feature>
<dbReference type="EMBL" id="CP042913">
    <property type="protein sequence ID" value="QEG34293.1"/>
    <property type="molecule type" value="Genomic_DNA"/>
</dbReference>
<dbReference type="GO" id="GO:0004521">
    <property type="term" value="F:RNA endonuclease activity"/>
    <property type="evidence" value="ECO:0007669"/>
    <property type="project" value="UniProtKB-UniRule"/>
</dbReference>
<dbReference type="RefSeq" id="WP_148072963.1">
    <property type="nucleotide sequence ID" value="NZ_CP042913.1"/>
</dbReference>
<evidence type="ECO:0000256" key="2">
    <source>
        <dbReference type="ARBA" id="ARBA00022722"/>
    </source>
</evidence>
<dbReference type="Proteomes" id="UP000323917">
    <property type="component" value="Chromosome"/>
</dbReference>
<evidence type="ECO:0000256" key="3">
    <source>
        <dbReference type="ARBA" id="ARBA00022723"/>
    </source>
</evidence>
<keyword evidence="7" id="KW-0963">Cytoplasm</keyword>
<dbReference type="AlphaFoldDB" id="A0A5B9QJL6"/>
<dbReference type="SUPFAM" id="SSF55486">
    <property type="entry name" value="Metalloproteases ('zincins'), catalytic domain"/>
    <property type="match status" value="1"/>
</dbReference>
<comment type="similarity">
    <text evidence="1 7">Belongs to the endoribonuclease YbeY family.</text>
</comment>
<feature type="binding site" evidence="7">
    <location>
        <position position="138"/>
    </location>
    <ligand>
        <name>Zn(2+)</name>
        <dbReference type="ChEBI" id="CHEBI:29105"/>
        <note>catalytic</note>
    </ligand>
</feature>
<evidence type="ECO:0000256" key="7">
    <source>
        <dbReference type="HAMAP-Rule" id="MF_00009"/>
    </source>
</evidence>
<accession>A0A5B9QJL6</accession>
<dbReference type="GO" id="GO:0008270">
    <property type="term" value="F:zinc ion binding"/>
    <property type="evidence" value="ECO:0007669"/>
    <property type="project" value="UniProtKB-UniRule"/>
</dbReference>
<evidence type="ECO:0000256" key="4">
    <source>
        <dbReference type="ARBA" id="ARBA00022759"/>
    </source>
</evidence>
<organism evidence="9 10">
    <name type="scientific">Bythopirellula goksoeyrii</name>
    <dbReference type="NCBI Taxonomy" id="1400387"/>
    <lineage>
        <taxon>Bacteria</taxon>
        <taxon>Pseudomonadati</taxon>
        <taxon>Planctomycetota</taxon>
        <taxon>Planctomycetia</taxon>
        <taxon>Pirellulales</taxon>
        <taxon>Lacipirellulaceae</taxon>
        <taxon>Bythopirellula</taxon>
    </lineage>
</organism>
<dbReference type="GO" id="GO:0005737">
    <property type="term" value="C:cytoplasm"/>
    <property type="evidence" value="ECO:0007669"/>
    <property type="project" value="UniProtKB-SubCell"/>
</dbReference>
<proteinExistence type="inferred from homology"/>
<name>A0A5B9QJL6_9BACT</name>
<keyword evidence="6 7" id="KW-0862">Zinc</keyword>
<comment type="cofactor">
    <cofactor evidence="7">
        <name>Zn(2+)</name>
        <dbReference type="ChEBI" id="CHEBI:29105"/>
    </cofactor>
    <text evidence="7">Binds 1 zinc ion.</text>
</comment>
<protein>
    <recommendedName>
        <fullName evidence="7">Endoribonuclease YbeY</fullName>
        <ecNumber evidence="7">3.1.-.-</ecNumber>
    </recommendedName>
</protein>
<evidence type="ECO:0000256" key="6">
    <source>
        <dbReference type="ARBA" id="ARBA00022833"/>
    </source>
</evidence>
<dbReference type="KEGG" id="bgok:Pr1d_15670"/>
<dbReference type="InterPro" id="IPR023091">
    <property type="entry name" value="MetalPrtase_cat_dom_sf_prd"/>
</dbReference>
<dbReference type="OrthoDB" id="9807740at2"/>
<evidence type="ECO:0000313" key="9">
    <source>
        <dbReference type="EMBL" id="QEG34293.1"/>
    </source>
</evidence>
<evidence type="ECO:0000256" key="8">
    <source>
        <dbReference type="SAM" id="MobiDB-lite"/>
    </source>
</evidence>
<keyword evidence="7" id="KW-0698">rRNA processing</keyword>
<dbReference type="EC" id="3.1.-.-" evidence="7"/>
<keyword evidence="3 7" id="KW-0479">Metal-binding</keyword>
<dbReference type="NCBIfam" id="TIGR00043">
    <property type="entry name" value="rRNA maturation RNase YbeY"/>
    <property type="match status" value="1"/>
</dbReference>
<dbReference type="InterPro" id="IPR002036">
    <property type="entry name" value="YbeY"/>
</dbReference>
<keyword evidence="10" id="KW-1185">Reference proteome</keyword>
<keyword evidence="2 7" id="KW-0540">Nuclease</keyword>
<feature type="binding site" evidence="7">
    <location>
        <position position="134"/>
    </location>
    <ligand>
        <name>Zn(2+)</name>
        <dbReference type="ChEBI" id="CHEBI:29105"/>
        <note>catalytic</note>
    </ligand>
</feature>
<keyword evidence="4 7" id="KW-0255">Endonuclease</keyword>
<evidence type="ECO:0000313" key="10">
    <source>
        <dbReference type="Proteomes" id="UP000323917"/>
    </source>
</evidence>
<feature type="binding site" evidence="7">
    <location>
        <position position="144"/>
    </location>
    <ligand>
        <name>Zn(2+)</name>
        <dbReference type="ChEBI" id="CHEBI:29105"/>
        <note>catalytic</note>
    </ligand>
</feature>
<dbReference type="InterPro" id="IPR020549">
    <property type="entry name" value="YbeY_CS"/>
</dbReference>
<evidence type="ECO:0000256" key="1">
    <source>
        <dbReference type="ARBA" id="ARBA00010875"/>
    </source>
</evidence>